<gene>
    <name evidence="6" type="ORF">GHC57_12920</name>
</gene>
<dbReference type="GO" id="GO:0016616">
    <property type="term" value="F:oxidoreductase activity, acting on the CH-OH group of donors, NAD or NADP as acceptor"/>
    <property type="evidence" value="ECO:0007669"/>
    <property type="project" value="InterPro"/>
</dbReference>
<dbReference type="PIRSF" id="PIRSF000124">
    <property type="entry name" value="UDPglc_GDPman_dh"/>
    <property type="match status" value="1"/>
</dbReference>
<dbReference type="GO" id="GO:0016628">
    <property type="term" value="F:oxidoreductase activity, acting on the CH-CH group of donors, NAD or NADP as acceptor"/>
    <property type="evidence" value="ECO:0007669"/>
    <property type="project" value="InterPro"/>
</dbReference>
<comment type="caution">
    <text evidence="6">The sequence shown here is derived from an EMBL/GenBank/DDBJ whole genome shotgun (WGS) entry which is preliminary data.</text>
</comment>
<dbReference type="GO" id="GO:0000271">
    <property type="term" value="P:polysaccharide biosynthetic process"/>
    <property type="evidence" value="ECO:0007669"/>
    <property type="project" value="InterPro"/>
</dbReference>
<dbReference type="NCBIfam" id="TIGR03026">
    <property type="entry name" value="NDP-sugDHase"/>
    <property type="match status" value="1"/>
</dbReference>
<name>A0A7X1ZF98_9PROT</name>
<dbReference type="PIRSF" id="PIRSF500136">
    <property type="entry name" value="UDP_ManNAc_DH"/>
    <property type="match status" value="1"/>
</dbReference>
<keyword evidence="3" id="KW-0520">NAD</keyword>
<feature type="domain" description="UDP-glucose/GDP-mannose dehydrogenase C-terminal" evidence="5">
    <location>
        <begin position="321"/>
        <end position="426"/>
    </location>
</feature>
<keyword evidence="7" id="KW-1185">Reference proteome</keyword>
<dbReference type="InterPro" id="IPR014026">
    <property type="entry name" value="UDP-Glc/GDP-Man_DH_dimer"/>
</dbReference>
<dbReference type="Gene3D" id="3.40.50.720">
    <property type="entry name" value="NAD(P)-binding Rossmann-like Domain"/>
    <property type="match status" value="2"/>
</dbReference>
<organism evidence="6 7">
    <name type="scientific">Roseospira navarrensis</name>
    <dbReference type="NCBI Taxonomy" id="140058"/>
    <lineage>
        <taxon>Bacteria</taxon>
        <taxon>Pseudomonadati</taxon>
        <taxon>Pseudomonadota</taxon>
        <taxon>Alphaproteobacteria</taxon>
        <taxon>Rhodospirillales</taxon>
        <taxon>Rhodospirillaceae</taxon>
        <taxon>Roseospira</taxon>
    </lineage>
</organism>
<dbReference type="InterPro" id="IPR028359">
    <property type="entry name" value="UDP_ManNAc/GlcNAc_DH"/>
</dbReference>
<dbReference type="InterPro" id="IPR008927">
    <property type="entry name" value="6-PGluconate_DH-like_C_sf"/>
</dbReference>
<dbReference type="EMBL" id="WIVE01000042">
    <property type="protein sequence ID" value="MQX37421.1"/>
    <property type="molecule type" value="Genomic_DNA"/>
</dbReference>
<accession>A0A7X1ZF98</accession>
<evidence type="ECO:0000259" key="5">
    <source>
        <dbReference type="SMART" id="SM00984"/>
    </source>
</evidence>
<evidence type="ECO:0000313" key="6">
    <source>
        <dbReference type="EMBL" id="MQX37421.1"/>
    </source>
</evidence>
<sequence length="451" mass="48403">MLVPESFPDRSICILGLGYVGLTLAATMADIGFDVLGVEVRPEVVEGLRQGRPHFHEPGLEDQLRRVLDRGTLRVETAIPDDHRSRVFIITVGTPLGPDGRARLDMIERATGEVAAAMPENALVLLRSTVRLGTTRAVAVPILETAGVPFDLAFCPERTLEGVALQELRALPQIVGGSTMAATIRAAQLFQFVTPTIVRVRDPETAEMIKLVDNAQRDVQFAYANEVARVCDAIGVSAREVIAAGKLGYPRTNLPMPGPVGGPCLEKDPYILAEGLERYGIAPDITLTARRLNERQPQETMDFLAGTARALGGFPERPVIALMGLAFKGRPATDDLRGTMARPILAALRGHFPDAEYRGYDSVVPAAGIQAMGLAPTGTLADAMNGAHLVVIANNHPDFSAMPIETLSHTMARPGLIYDYWNGFDGRELCLAPGCAYFALGSHGAVRPTTA</sequence>
<dbReference type="AlphaFoldDB" id="A0A7X1ZF98"/>
<dbReference type="InterPro" id="IPR036291">
    <property type="entry name" value="NAD(P)-bd_dom_sf"/>
</dbReference>
<dbReference type="OrthoDB" id="9803238at2"/>
<dbReference type="Proteomes" id="UP000434582">
    <property type="component" value="Unassembled WGS sequence"/>
</dbReference>
<dbReference type="PANTHER" id="PTHR43491:SF2">
    <property type="entry name" value="UDP-N-ACETYL-D-MANNOSAMINE DEHYDROGENASE"/>
    <property type="match status" value="1"/>
</dbReference>
<dbReference type="Pfam" id="PF00984">
    <property type="entry name" value="UDPG_MGDP_dh"/>
    <property type="match status" value="1"/>
</dbReference>
<keyword evidence="2" id="KW-0560">Oxidoreductase</keyword>
<proteinExistence type="inferred from homology"/>
<dbReference type="SUPFAM" id="SSF51735">
    <property type="entry name" value="NAD(P)-binding Rossmann-fold domains"/>
    <property type="match status" value="1"/>
</dbReference>
<protein>
    <submittedName>
        <fullName evidence="6">Nucleotide sugar dehydrogenase</fullName>
    </submittedName>
</protein>
<dbReference type="InterPro" id="IPR001732">
    <property type="entry name" value="UDP-Glc/GDP-Man_DH_N"/>
</dbReference>
<dbReference type="PANTHER" id="PTHR43491">
    <property type="entry name" value="UDP-N-ACETYL-D-MANNOSAMINE DEHYDROGENASE"/>
    <property type="match status" value="1"/>
</dbReference>
<evidence type="ECO:0000256" key="3">
    <source>
        <dbReference type="ARBA" id="ARBA00023027"/>
    </source>
</evidence>
<dbReference type="InterPro" id="IPR017476">
    <property type="entry name" value="UDP-Glc/GDP-Man"/>
</dbReference>
<dbReference type="Pfam" id="PF03721">
    <property type="entry name" value="UDPG_MGDP_dh_N"/>
    <property type="match status" value="1"/>
</dbReference>
<dbReference type="GO" id="GO:0051287">
    <property type="term" value="F:NAD binding"/>
    <property type="evidence" value="ECO:0007669"/>
    <property type="project" value="InterPro"/>
</dbReference>
<dbReference type="SMART" id="SM00984">
    <property type="entry name" value="UDPG_MGDP_dh_C"/>
    <property type="match status" value="1"/>
</dbReference>
<evidence type="ECO:0000256" key="1">
    <source>
        <dbReference type="ARBA" id="ARBA00006601"/>
    </source>
</evidence>
<dbReference type="SUPFAM" id="SSF52413">
    <property type="entry name" value="UDP-glucose/GDP-mannose dehydrogenase C-terminal domain"/>
    <property type="match status" value="1"/>
</dbReference>
<dbReference type="InterPro" id="IPR014027">
    <property type="entry name" value="UDP-Glc/GDP-Man_DH_C"/>
</dbReference>
<reference evidence="6 7" key="1">
    <citation type="submission" date="2019-10" db="EMBL/GenBank/DDBJ databases">
        <title>Draft whole-genome sequence of the purple nonsulfur photosynthetic bacterium Roseospira navarrensis DSM 15114.</title>
        <authorList>
            <person name="Kyndt J.A."/>
            <person name="Meyer T.E."/>
        </authorList>
    </citation>
    <scope>NUCLEOTIDE SEQUENCE [LARGE SCALE GENOMIC DNA]</scope>
    <source>
        <strain evidence="6 7">DSM 15114</strain>
    </source>
</reference>
<evidence type="ECO:0000313" key="7">
    <source>
        <dbReference type="Proteomes" id="UP000434582"/>
    </source>
</evidence>
<evidence type="ECO:0000256" key="2">
    <source>
        <dbReference type="ARBA" id="ARBA00023002"/>
    </source>
</evidence>
<comment type="similarity">
    <text evidence="1 4">Belongs to the UDP-glucose/GDP-mannose dehydrogenase family.</text>
</comment>
<dbReference type="RefSeq" id="WP_153344883.1">
    <property type="nucleotide sequence ID" value="NZ_WIVE01000042.1"/>
</dbReference>
<dbReference type="InterPro" id="IPR036220">
    <property type="entry name" value="UDP-Glc/GDP-Man_DH_C_sf"/>
</dbReference>
<evidence type="ECO:0000256" key="4">
    <source>
        <dbReference type="PIRNR" id="PIRNR000124"/>
    </source>
</evidence>
<dbReference type="Pfam" id="PF03720">
    <property type="entry name" value="UDPG_MGDP_dh_C"/>
    <property type="match status" value="1"/>
</dbReference>
<dbReference type="SUPFAM" id="SSF48179">
    <property type="entry name" value="6-phosphogluconate dehydrogenase C-terminal domain-like"/>
    <property type="match status" value="1"/>
</dbReference>